<name>A0A919U0L9_9CELL</name>
<reference evidence="3" key="1">
    <citation type="submission" date="2021-01" db="EMBL/GenBank/DDBJ databases">
        <title>Whole genome shotgun sequence of Cellulomonas chitinilytica NBRC 110799.</title>
        <authorList>
            <person name="Komaki H."/>
            <person name="Tamura T."/>
        </authorList>
    </citation>
    <scope>NUCLEOTIDE SEQUENCE</scope>
    <source>
        <strain evidence="3">NBRC 110799</strain>
    </source>
</reference>
<evidence type="ECO:0000256" key="1">
    <source>
        <dbReference type="ARBA" id="ARBA00006817"/>
    </source>
</evidence>
<comment type="similarity">
    <text evidence="1">Belongs to the AHA1 family.</text>
</comment>
<dbReference type="CDD" id="cd07814">
    <property type="entry name" value="SRPBCC_CalC_Aha1-like"/>
    <property type="match status" value="1"/>
</dbReference>
<keyword evidence="4" id="KW-1185">Reference proteome</keyword>
<dbReference type="AlphaFoldDB" id="A0A919U0L9"/>
<proteinExistence type="inferred from homology"/>
<sequence length="244" mass="26221">MSHRYENPEELTFDLSPEAVWDAIATGPGLSSWFMGATEVDPDAGLVRTQMGGWVGESQIVALEPGKRFAFRGTESPDGRFFAMEFLLEARSGGSTVLRVVSSGYLPGDDWEDEYEAMVSGGRMYLGTLVEYLTHFTGRPGVAVTPSAAPGNLDESWDKARADLGLDGDVVVGQAVTLTPTGLDPIDGVVDHVGTDVIGVRSDDALYRFFRGYYAPCVGHHLFGTTDETTATAAWQGWLATVTA</sequence>
<organism evidence="3 4">
    <name type="scientific">Cellulomonas chitinilytica</name>
    <dbReference type="NCBI Taxonomy" id="398759"/>
    <lineage>
        <taxon>Bacteria</taxon>
        <taxon>Bacillati</taxon>
        <taxon>Actinomycetota</taxon>
        <taxon>Actinomycetes</taxon>
        <taxon>Micrococcales</taxon>
        <taxon>Cellulomonadaceae</taxon>
        <taxon>Cellulomonas</taxon>
    </lineage>
</organism>
<dbReference type="EMBL" id="BONK01000009">
    <property type="protein sequence ID" value="GIG22118.1"/>
    <property type="molecule type" value="Genomic_DNA"/>
</dbReference>
<dbReference type="SUPFAM" id="SSF55961">
    <property type="entry name" value="Bet v1-like"/>
    <property type="match status" value="1"/>
</dbReference>
<dbReference type="Pfam" id="PF08327">
    <property type="entry name" value="AHSA1"/>
    <property type="match status" value="1"/>
</dbReference>
<dbReference type="RefSeq" id="WP_203756170.1">
    <property type="nucleotide sequence ID" value="NZ_BONK01000009.1"/>
</dbReference>
<protein>
    <recommendedName>
        <fullName evidence="2">Activator of Hsp90 ATPase homologue 1/2-like C-terminal domain-containing protein</fullName>
    </recommendedName>
</protein>
<comment type="caution">
    <text evidence="3">The sequence shown here is derived from an EMBL/GenBank/DDBJ whole genome shotgun (WGS) entry which is preliminary data.</text>
</comment>
<evidence type="ECO:0000313" key="4">
    <source>
        <dbReference type="Proteomes" id="UP000632740"/>
    </source>
</evidence>
<dbReference type="Gene3D" id="3.30.530.20">
    <property type="match status" value="1"/>
</dbReference>
<feature type="domain" description="Activator of Hsp90 ATPase homologue 1/2-like C-terminal" evidence="2">
    <location>
        <begin position="15"/>
        <end position="133"/>
    </location>
</feature>
<dbReference type="Proteomes" id="UP000632740">
    <property type="component" value="Unassembled WGS sequence"/>
</dbReference>
<accession>A0A919U0L9</accession>
<gene>
    <name evidence="3" type="ORF">Cch01nite_28420</name>
</gene>
<evidence type="ECO:0000259" key="2">
    <source>
        <dbReference type="Pfam" id="PF08327"/>
    </source>
</evidence>
<evidence type="ECO:0000313" key="3">
    <source>
        <dbReference type="EMBL" id="GIG22118.1"/>
    </source>
</evidence>
<dbReference type="InterPro" id="IPR013538">
    <property type="entry name" value="ASHA1/2-like_C"/>
</dbReference>
<dbReference type="InterPro" id="IPR023393">
    <property type="entry name" value="START-like_dom_sf"/>
</dbReference>